<dbReference type="Proteomes" id="UP000314294">
    <property type="component" value="Unassembled WGS sequence"/>
</dbReference>
<feature type="region of interest" description="Disordered" evidence="1">
    <location>
        <begin position="40"/>
        <end position="128"/>
    </location>
</feature>
<dbReference type="GO" id="GO:0016301">
    <property type="term" value="F:kinase activity"/>
    <property type="evidence" value="ECO:0007669"/>
    <property type="project" value="UniProtKB-KW"/>
</dbReference>
<feature type="chain" id="PRO_5021223224" evidence="2">
    <location>
        <begin position="21"/>
        <end position="215"/>
    </location>
</feature>
<keyword evidence="3" id="KW-0418">Kinase</keyword>
<dbReference type="GO" id="GO:0051301">
    <property type="term" value="P:cell division"/>
    <property type="evidence" value="ECO:0007669"/>
    <property type="project" value="UniProtKB-KW"/>
</dbReference>
<feature type="signal peptide" evidence="2">
    <location>
        <begin position="1"/>
        <end position="20"/>
    </location>
</feature>
<reference evidence="3 4" key="1">
    <citation type="submission" date="2019-03" db="EMBL/GenBank/DDBJ databases">
        <title>First draft genome of Liparis tanakae, snailfish: a comprehensive survey of snailfish specific genes.</title>
        <authorList>
            <person name="Kim W."/>
            <person name="Song I."/>
            <person name="Jeong J.-H."/>
            <person name="Kim D."/>
            <person name="Kim S."/>
            <person name="Ryu S."/>
            <person name="Song J.Y."/>
            <person name="Lee S.K."/>
        </authorList>
    </citation>
    <scope>NUCLEOTIDE SEQUENCE [LARGE SCALE GENOMIC DNA]</scope>
    <source>
        <tissue evidence="3">Muscle</tissue>
    </source>
</reference>
<feature type="compositionally biased region" description="Polar residues" evidence="1">
    <location>
        <begin position="183"/>
        <end position="194"/>
    </location>
</feature>
<organism evidence="3 4">
    <name type="scientific">Liparis tanakae</name>
    <name type="common">Tanaka's snailfish</name>
    <dbReference type="NCBI Taxonomy" id="230148"/>
    <lineage>
        <taxon>Eukaryota</taxon>
        <taxon>Metazoa</taxon>
        <taxon>Chordata</taxon>
        <taxon>Craniata</taxon>
        <taxon>Vertebrata</taxon>
        <taxon>Euteleostomi</taxon>
        <taxon>Actinopterygii</taxon>
        <taxon>Neopterygii</taxon>
        <taxon>Teleostei</taxon>
        <taxon>Neoteleostei</taxon>
        <taxon>Acanthomorphata</taxon>
        <taxon>Eupercaria</taxon>
        <taxon>Perciformes</taxon>
        <taxon>Cottioidei</taxon>
        <taxon>Cottales</taxon>
        <taxon>Liparidae</taxon>
        <taxon>Liparis</taxon>
    </lineage>
</organism>
<evidence type="ECO:0000256" key="2">
    <source>
        <dbReference type="SAM" id="SignalP"/>
    </source>
</evidence>
<keyword evidence="3" id="KW-0808">Transferase</keyword>
<dbReference type="AlphaFoldDB" id="A0A4Z2HWX5"/>
<accession>A0A4Z2HWX5</accession>
<keyword evidence="3" id="KW-0132">Cell division</keyword>
<protein>
    <submittedName>
        <fullName evidence="3">Cell division cycle 7-related protein kinase</fullName>
    </submittedName>
</protein>
<keyword evidence="4" id="KW-1185">Reference proteome</keyword>
<feature type="region of interest" description="Disordered" evidence="1">
    <location>
        <begin position="158"/>
        <end position="194"/>
    </location>
</feature>
<sequence length="215" mass="22931">MCVCVCVCVCRFALVDFGLAQGTADTHIELLKVVRQRTLQKGGGSTGKQDTAQQIKAPPRLLPKAASTASTSRPLPAQPSTNLPPSSSSSTTSSSASQKALVKKARSVPTTVTTSRTKHTKDLTGLRKVPRPVFGERNLNSCTRAPSATKQVAIKTELKLGKTDDPATRRCSSASRGPLPARTPNSSQRPPRTVQQGLTCNCYLTDRVCNICLSR</sequence>
<feature type="compositionally biased region" description="Basic and acidic residues" evidence="1">
    <location>
        <begin position="158"/>
        <end position="168"/>
    </location>
</feature>
<dbReference type="OrthoDB" id="10020333at2759"/>
<evidence type="ECO:0000313" key="4">
    <source>
        <dbReference type="Proteomes" id="UP000314294"/>
    </source>
</evidence>
<gene>
    <name evidence="3" type="primary">CDC7_2</name>
    <name evidence="3" type="ORF">EYF80_019903</name>
</gene>
<evidence type="ECO:0000256" key="1">
    <source>
        <dbReference type="SAM" id="MobiDB-lite"/>
    </source>
</evidence>
<dbReference type="EMBL" id="SRLO01000170">
    <property type="protein sequence ID" value="TNN69835.1"/>
    <property type="molecule type" value="Genomic_DNA"/>
</dbReference>
<evidence type="ECO:0000313" key="3">
    <source>
        <dbReference type="EMBL" id="TNN69835.1"/>
    </source>
</evidence>
<keyword evidence="3" id="KW-0131">Cell cycle</keyword>
<name>A0A4Z2HWX5_9TELE</name>
<feature type="compositionally biased region" description="Low complexity" evidence="1">
    <location>
        <begin position="79"/>
        <end position="97"/>
    </location>
</feature>
<comment type="caution">
    <text evidence="3">The sequence shown here is derived from an EMBL/GenBank/DDBJ whole genome shotgun (WGS) entry which is preliminary data.</text>
</comment>
<keyword evidence="2" id="KW-0732">Signal</keyword>
<proteinExistence type="predicted"/>